<dbReference type="GO" id="GO:0005886">
    <property type="term" value="C:plasma membrane"/>
    <property type="evidence" value="ECO:0007669"/>
    <property type="project" value="TreeGrafter"/>
</dbReference>
<sequence>MPCESCAVQFSVFKRKRVCSECERYYCAGCLRRGGGIMCAPCRVLSTRPLSRHAITHLKVRDLQCFLQHQNISTRGCVEKDELVGLCVSHVNSAAYRRRGARGGAFSGLKGLTNNINDFLNSAFDIRAPQRDTPRDPQPARSSCFNATHVHATPCGPRTGPGDPAHAADHAHPADRRFTPTPGGERDVRPVVSEQPQPQGAPGVPGVQGAEVGARRESQDSAHVDTADCLEIEDLDDAGWEFVTTPAEPLPNDSAVLLTTSDVSQRAAATGAASASEVSTAPEDGPRSSGSLATAGGGAKRAAPAQGEAPGTPQRAASELESTAMLYQQYLIYLFNLRLGGAVDDQRCQSAGGRNGRRVRERGEHGARRWPQELRQPRDGRRGRQASRAGAG</sequence>
<gene>
    <name evidence="3" type="ORF">RR48_02209</name>
</gene>
<accession>A0A0N1IGK7</accession>
<dbReference type="GO" id="GO:1902042">
    <property type="term" value="P:negative regulation of extrinsic apoptotic signaling pathway via death domain receptors"/>
    <property type="evidence" value="ECO:0007669"/>
    <property type="project" value="TreeGrafter"/>
</dbReference>
<feature type="region of interest" description="Disordered" evidence="1">
    <location>
        <begin position="268"/>
        <end position="317"/>
    </location>
</feature>
<feature type="domain" description="RNF34/RFFL SAP" evidence="2">
    <location>
        <begin position="52"/>
        <end position="90"/>
    </location>
</feature>
<dbReference type="InterPro" id="IPR057299">
    <property type="entry name" value="RNF34_RFFL_SAP"/>
</dbReference>
<dbReference type="Proteomes" id="UP000053240">
    <property type="component" value="Unassembled WGS sequence"/>
</dbReference>
<feature type="region of interest" description="Disordered" evidence="1">
    <location>
        <begin position="346"/>
        <end position="392"/>
    </location>
</feature>
<reference evidence="3 4" key="1">
    <citation type="journal article" date="2015" name="Nat. Commun.">
        <title>Outbred genome sequencing and CRISPR/Cas9 gene editing in butterflies.</title>
        <authorList>
            <person name="Li X."/>
            <person name="Fan D."/>
            <person name="Zhang W."/>
            <person name="Liu G."/>
            <person name="Zhang L."/>
            <person name="Zhao L."/>
            <person name="Fang X."/>
            <person name="Chen L."/>
            <person name="Dong Y."/>
            <person name="Chen Y."/>
            <person name="Ding Y."/>
            <person name="Zhao R."/>
            <person name="Feng M."/>
            <person name="Zhu Y."/>
            <person name="Feng Y."/>
            <person name="Jiang X."/>
            <person name="Zhu D."/>
            <person name="Xiang H."/>
            <person name="Feng X."/>
            <person name="Li S."/>
            <person name="Wang J."/>
            <person name="Zhang G."/>
            <person name="Kronforst M.R."/>
            <person name="Wang W."/>
        </authorList>
    </citation>
    <scope>NUCLEOTIDE SEQUENCE [LARGE SCALE GENOMIC DNA]</scope>
    <source>
        <strain evidence="3">Ya'a_city_454_Pm</strain>
        <tissue evidence="3">Whole body</tissue>
    </source>
</reference>
<feature type="region of interest" description="Disordered" evidence="1">
    <location>
        <begin position="152"/>
        <end position="224"/>
    </location>
</feature>
<protein>
    <submittedName>
        <fullName evidence="3">E3 ubiquitin-protein ligase RNF34</fullName>
    </submittedName>
</protein>
<dbReference type="CDD" id="cd15750">
    <property type="entry name" value="FYVE_CARP"/>
    <property type="match status" value="1"/>
</dbReference>
<dbReference type="InterPro" id="IPR011011">
    <property type="entry name" value="Znf_FYVE_PHD"/>
</dbReference>
<evidence type="ECO:0000313" key="3">
    <source>
        <dbReference type="EMBL" id="KPJ12213.1"/>
    </source>
</evidence>
<dbReference type="Gene3D" id="1.10.720.140">
    <property type="match status" value="1"/>
</dbReference>
<keyword evidence="4" id="KW-1185">Reference proteome</keyword>
<dbReference type="PANTHER" id="PTHR14879:SF15">
    <property type="entry name" value="E3 UBIQUITIN-PROTEIN LIGASE RIFIFYLIN-LIKE PROTEIN"/>
    <property type="match status" value="1"/>
</dbReference>
<dbReference type="SUPFAM" id="SSF68906">
    <property type="entry name" value="SAP domain"/>
    <property type="match status" value="1"/>
</dbReference>
<dbReference type="InParanoid" id="A0A0N1IGK7"/>
<feature type="compositionally biased region" description="Basic and acidic residues" evidence="1">
    <location>
        <begin position="166"/>
        <end position="189"/>
    </location>
</feature>
<proteinExistence type="predicted"/>
<organism evidence="3 4">
    <name type="scientific">Papilio machaon</name>
    <name type="common">Old World swallowtail butterfly</name>
    <dbReference type="NCBI Taxonomy" id="76193"/>
    <lineage>
        <taxon>Eukaryota</taxon>
        <taxon>Metazoa</taxon>
        <taxon>Ecdysozoa</taxon>
        <taxon>Arthropoda</taxon>
        <taxon>Hexapoda</taxon>
        <taxon>Insecta</taxon>
        <taxon>Pterygota</taxon>
        <taxon>Neoptera</taxon>
        <taxon>Endopterygota</taxon>
        <taxon>Lepidoptera</taxon>
        <taxon>Glossata</taxon>
        <taxon>Ditrysia</taxon>
        <taxon>Papilionoidea</taxon>
        <taxon>Papilionidae</taxon>
        <taxon>Papilioninae</taxon>
        <taxon>Papilio</taxon>
    </lineage>
</organism>
<dbReference type="STRING" id="76193.A0A0N1IGK7"/>
<feature type="compositionally biased region" description="Basic and acidic residues" evidence="1">
    <location>
        <begin position="361"/>
        <end position="382"/>
    </location>
</feature>
<feature type="compositionally biased region" description="Low complexity" evidence="1">
    <location>
        <begin position="194"/>
        <end position="212"/>
    </location>
</feature>
<dbReference type="GO" id="GO:0070936">
    <property type="term" value="P:protein K48-linked ubiquitination"/>
    <property type="evidence" value="ECO:0007669"/>
    <property type="project" value="TreeGrafter"/>
</dbReference>
<feature type="compositionally biased region" description="Basic and acidic residues" evidence="1">
    <location>
        <begin position="213"/>
        <end position="224"/>
    </location>
</feature>
<evidence type="ECO:0000259" key="2">
    <source>
        <dbReference type="Pfam" id="PF23632"/>
    </source>
</evidence>
<dbReference type="GO" id="GO:0005737">
    <property type="term" value="C:cytoplasm"/>
    <property type="evidence" value="ECO:0007669"/>
    <property type="project" value="TreeGrafter"/>
</dbReference>
<dbReference type="Pfam" id="PF23632">
    <property type="entry name" value="SAP_RNF34_RFFL"/>
    <property type="match status" value="1"/>
</dbReference>
<evidence type="ECO:0000256" key="1">
    <source>
        <dbReference type="SAM" id="MobiDB-lite"/>
    </source>
</evidence>
<dbReference type="PANTHER" id="PTHR14879">
    <property type="entry name" value="CASPASE REGULATOR, RING FINGER DOMAIN-CONTAINING"/>
    <property type="match status" value="1"/>
</dbReference>
<name>A0A0N1IGK7_PAPMA</name>
<dbReference type="AlphaFoldDB" id="A0A0N1IGK7"/>
<feature type="compositionally biased region" description="Low complexity" evidence="1">
    <location>
        <begin position="268"/>
        <end position="281"/>
    </location>
</feature>
<dbReference type="SUPFAM" id="SSF57903">
    <property type="entry name" value="FYVE/PHD zinc finger"/>
    <property type="match status" value="1"/>
</dbReference>
<dbReference type="EMBL" id="KQ460784">
    <property type="protein sequence ID" value="KPJ12213.1"/>
    <property type="molecule type" value="Genomic_DNA"/>
</dbReference>
<dbReference type="GO" id="GO:0043161">
    <property type="term" value="P:proteasome-mediated ubiquitin-dependent protein catabolic process"/>
    <property type="evidence" value="ECO:0007669"/>
    <property type="project" value="TreeGrafter"/>
</dbReference>
<evidence type="ECO:0000313" key="4">
    <source>
        <dbReference type="Proteomes" id="UP000053240"/>
    </source>
</evidence>
<dbReference type="InterPro" id="IPR051728">
    <property type="entry name" value="RING-FYVE_E3_ubiquitin-ligase"/>
</dbReference>
<dbReference type="InterPro" id="IPR036361">
    <property type="entry name" value="SAP_dom_sf"/>
</dbReference>
<dbReference type="GO" id="GO:0061630">
    <property type="term" value="F:ubiquitin protein ligase activity"/>
    <property type="evidence" value="ECO:0007669"/>
    <property type="project" value="TreeGrafter"/>
</dbReference>